<comment type="caution">
    <text evidence="6">The sequence shown here is derived from an EMBL/GenBank/DDBJ whole genome shotgun (WGS) entry which is preliminary data.</text>
</comment>
<name>A0A2S6HUX2_9FIRM</name>
<evidence type="ECO:0000256" key="4">
    <source>
        <dbReference type="ARBA" id="ARBA00023136"/>
    </source>
</evidence>
<comment type="subcellular location">
    <subcellularLocation>
        <location evidence="1">Membrane</location>
        <topology evidence="1">Multi-pass membrane protein</topology>
    </subcellularLocation>
</comment>
<evidence type="ECO:0000256" key="2">
    <source>
        <dbReference type="ARBA" id="ARBA00022692"/>
    </source>
</evidence>
<feature type="transmembrane region" description="Helical" evidence="5">
    <location>
        <begin position="57"/>
        <end position="78"/>
    </location>
</feature>
<protein>
    <submittedName>
        <fullName evidence="6">Toxin secretion/phage lysis holin</fullName>
    </submittedName>
</protein>
<keyword evidence="3 5" id="KW-1133">Transmembrane helix</keyword>
<dbReference type="RefSeq" id="WP_104436708.1">
    <property type="nucleotide sequence ID" value="NZ_PTJA01000004.1"/>
</dbReference>
<accession>A0A2S6HUX2</accession>
<dbReference type="InterPro" id="IPR006480">
    <property type="entry name" value="Phage_holin_4_1"/>
</dbReference>
<keyword evidence="2 5" id="KW-0812">Transmembrane</keyword>
<evidence type="ECO:0000313" key="6">
    <source>
        <dbReference type="EMBL" id="PPK81628.1"/>
    </source>
</evidence>
<evidence type="ECO:0000256" key="1">
    <source>
        <dbReference type="ARBA" id="ARBA00004141"/>
    </source>
</evidence>
<gene>
    <name evidence="6" type="ORF">BXY41_104431</name>
</gene>
<keyword evidence="4 5" id="KW-0472">Membrane</keyword>
<organism evidence="6 7">
    <name type="scientific">Lacrimispora xylanisolvens</name>
    <dbReference type="NCBI Taxonomy" id="384636"/>
    <lineage>
        <taxon>Bacteria</taxon>
        <taxon>Bacillati</taxon>
        <taxon>Bacillota</taxon>
        <taxon>Clostridia</taxon>
        <taxon>Lachnospirales</taxon>
        <taxon>Lachnospiraceae</taxon>
        <taxon>Lacrimispora</taxon>
    </lineage>
</organism>
<dbReference type="Pfam" id="PF05105">
    <property type="entry name" value="Phage_holin_4_1"/>
    <property type="match status" value="1"/>
</dbReference>
<dbReference type="OrthoDB" id="9787607at2"/>
<dbReference type="AlphaFoldDB" id="A0A2S6HUX2"/>
<feature type="transmembrane region" description="Helical" evidence="5">
    <location>
        <begin position="84"/>
        <end position="104"/>
    </location>
</feature>
<proteinExistence type="predicted"/>
<dbReference type="GO" id="GO:0016020">
    <property type="term" value="C:membrane"/>
    <property type="evidence" value="ECO:0007669"/>
    <property type="project" value="UniProtKB-SubCell"/>
</dbReference>
<evidence type="ECO:0000256" key="3">
    <source>
        <dbReference type="ARBA" id="ARBA00022989"/>
    </source>
</evidence>
<keyword evidence="7" id="KW-1185">Reference proteome</keyword>
<dbReference type="NCBIfam" id="TIGR01593">
    <property type="entry name" value="holin_tox_secr"/>
    <property type="match status" value="1"/>
</dbReference>
<sequence length="142" mass="15857">MDKIVELLALAWGSPIIKLVILAVVMDTCFGCIRAIKEHMFNSCFGIDGAIRKVSMVASLAFLLVLDQIIHLNLIGFIPEAIRSYLPVNAIGVAEFFGLLYIAYELVSILKNMTLCGLPVKHIWEAIKKFLSQYTDELPDRT</sequence>
<dbReference type="Proteomes" id="UP000237749">
    <property type="component" value="Unassembled WGS sequence"/>
</dbReference>
<dbReference type="EMBL" id="PTJA01000004">
    <property type="protein sequence ID" value="PPK81628.1"/>
    <property type="molecule type" value="Genomic_DNA"/>
</dbReference>
<evidence type="ECO:0000256" key="5">
    <source>
        <dbReference type="SAM" id="Phobius"/>
    </source>
</evidence>
<evidence type="ECO:0000313" key="7">
    <source>
        <dbReference type="Proteomes" id="UP000237749"/>
    </source>
</evidence>
<reference evidence="6 7" key="1">
    <citation type="submission" date="2018-02" db="EMBL/GenBank/DDBJ databases">
        <title>Genomic Encyclopedia of Archaeal and Bacterial Type Strains, Phase II (KMG-II): from individual species to whole genera.</title>
        <authorList>
            <person name="Goeker M."/>
        </authorList>
    </citation>
    <scope>NUCLEOTIDE SEQUENCE [LARGE SCALE GENOMIC DNA]</scope>
    <source>
        <strain evidence="6 7">DSM 3808</strain>
    </source>
</reference>